<gene>
    <name evidence="3" type="ORF">J0A68_13040</name>
</gene>
<comment type="caution">
    <text evidence="3">The sequence shown here is derived from an EMBL/GenBank/DDBJ whole genome shotgun (WGS) entry which is preliminary data.</text>
</comment>
<dbReference type="Gene3D" id="3.40.50.2300">
    <property type="match status" value="1"/>
</dbReference>
<dbReference type="RefSeq" id="WP_206578654.1">
    <property type="nucleotide sequence ID" value="NZ_JAFKCT010000005.1"/>
</dbReference>
<dbReference type="PANTHER" id="PTHR44520:SF2">
    <property type="entry name" value="RESPONSE REGULATOR RCP1"/>
    <property type="match status" value="1"/>
</dbReference>
<name>A0ABS3C5N7_9BACT</name>
<evidence type="ECO:0000256" key="1">
    <source>
        <dbReference type="PROSITE-ProRule" id="PRU00169"/>
    </source>
</evidence>
<evidence type="ECO:0000313" key="3">
    <source>
        <dbReference type="EMBL" id="MBN7811874.1"/>
    </source>
</evidence>
<dbReference type="Pfam" id="PF00072">
    <property type="entry name" value="Response_reg"/>
    <property type="match status" value="1"/>
</dbReference>
<evidence type="ECO:0000313" key="4">
    <source>
        <dbReference type="Proteomes" id="UP000664317"/>
    </source>
</evidence>
<dbReference type="EMBL" id="JAFKCT010000005">
    <property type="protein sequence ID" value="MBN7811874.1"/>
    <property type="molecule type" value="Genomic_DNA"/>
</dbReference>
<dbReference type="InterPro" id="IPR011006">
    <property type="entry name" value="CheY-like_superfamily"/>
</dbReference>
<dbReference type="PROSITE" id="PS50110">
    <property type="entry name" value="RESPONSE_REGULATORY"/>
    <property type="match status" value="1"/>
</dbReference>
<reference evidence="3 4" key="1">
    <citation type="submission" date="2021-03" db="EMBL/GenBank/DDBJ databases">
        <title>novel species isolated from a fishpond in China.</title>
        <authorList>
            <person name="Lu H."/>
            <person name="Cai Z."/>
        </authorList>
    </citation>
    <scope>NUCLEOTIDE SEQUENCE [LARGE SCALE GENOMIC DNA]</scope>
    <source>
        <strain evidence="3 4">H41</strain>
    </source>
</reference>
<dbReference type="SUPFAM" id="SSF52172">
    <property type="entry name" value="CheY-like"/>
    <property type="match status" value="1"/>
</dbReference>
<protein>
    <submittedName>
        <fullName evidence="3">Response regulator</fullName>
    </submittedName>
</protein>
<dbReference type="SMART" id="SM00448">
    <property type="entry name" value="REC"/>
    <property type="match status" value="1"/>
</dbReference>
<keyword evidence="4" id="KW-1185">Reference proteome</keyword>
<evidence type="ECO:0000259" key="2">
    <source>
        <dbReference type="PROSITE" id="PS50110"/>
    </source>
</evidence>
<feature type="modified residue" description="4-aspartylphosphate" evidence="1">
    <location>
        <position position="60"/>
    </location>
</feature>
<feature type="domain" description="Response regulatory" evidence="2">
    <location>
        <begin position="6"/>
        <end position="127"/>
    </location>
</feature>
<dbReference type="InterPro" id="IPR052893">
    <property type="entry name" value="TCS_response_regulator"/>
</dbReference>
<sequence>MTGTKYFLLVDDDQDDRDFFREAILEIYPVSEIQEAKDGVHALELLDSNLLRLPDVIFLDLNMPRMDGKGFLARLKCSILLQHIPVFVFTTSSDPVDREESLRLGAERFFTKPCEFGELCNHVQAVFDLVFLMPE</sequence>
<accession>A0ABS3C5N7</accession>
<dbReference type="InterPro" id="IPR001789">
    <property type="entry name" value="Sig_transdc_resp-reg_receiver"/>
</dbReference>
<dbReference type="PANTHER" id="PTHR44520">
    <property type="entry name" value="RESPONSE REGULATOR RCP1-RELATED"/>
    <property type="match status" value="1"/>
</dbReference>
<organism evidence="3 4">
    <name type="scientific">Algoriphagus oliviformis</name>
    <dbReference type="NCBI Taxonomy" id="2811231"/>
    <lineage>
        <taxon>Bacteria</taxon>
        <taxon>Pseudomonadati</taxon>
        <taxon>Bacteroidota</taxon>
        <taxon>Cytophagia</taxon>
        <taxon>Cytophagales</taxon>
        <taxon>Cyclobacteriaceae</taxon>
        <taxon>Algoriphagus</taxon>
    </lineage>
</organism>
<dbReference type="Proteomes" id="UP000664317">
    <property type="component" value="Unassembled WGS sequence"/>
</dbReference>
<keyword evidence="1" id="KW-0597">Phosphoprotein</keyword>
<proteinExistence type="predicted"/>